<dbReference type="OrthoDB" id="9811352at2"/>
<feature type="transmembrane region" description="Helical" evidence="7">
    <location>
        <begin position="6"/>
        <end position="30"/>
    </location>
</feature>
<dbReference type="InterPro" id="IPR013766">
    <property type="entry name" value="Thioredoxin_domain"/>
</dbReference>
<dbReference type="PANTHER" id="PTHR42852">
    <property type="entry name" value="THIOL:DISULFIDE INTERCHANGE PROTEIN DSBE"/>
    <property type="match status" value="1"/>
</dbReference>
<dbReference type="STRING" id="299766.BFV68_10810"/>
<evidence type="ECO:0000256" key="6">
    <source>
        <dbReference type="ARBA" id="ARBA00023136"/>
    </source>
</evidence>
<keyword evidence="2" id="KW-1003">Cell membrane</keyword>
<dbReference type="Pfam" id="PF02683">
    <property type="entry name" value="DsbD_TM"/>
    <property type="match status" value="1"/>
</dbReference>
<comment type="caution">
    <text evidence="10">The sequence shown here is derived from an EMBL/GenBank/DDBJ whole genome shotgun (WGS) entry which is preliminary data.</text>
</comment>
<dbReference type="InterPro" id="IPR050553">
    <property type="entry name" value="Thioredoxin_ResA/DsbE_sf"/>
</dbReference>
<feature type="transmembrane region" description="Helical" evidence="7">
    <location>
        <begin position="194"/>
        <end position="214"/>
    </location>
</feature>
<comment type="subcellular location">
    <subcellularLocation>
        <location evidence="1">Cell membrane</location>
        <topology evidence="1">Multi-pass membrane protein</topology>
    </subcellularLocation>
</comment>
<dbReference type="Pfam" id="PF00578">
    <property type="entry name" value="AhpC-TSA"/>
    <property type="match status" value="1"/>
</dbReference>
<evidence type="ECO:0000256" key="4">
    <source>
        <dbReference type="ARBA" id="ARBA00022748"/>
    </source>
</evidence>
<accession>A0A2J0Q5W1</accession>
<dbReference type="GO" id="GO:0017004">
    <property type="term" value="P:cytochrome complex assembly"/>
    <property type="evidence" value="ECO:0007669"/>
    <property type="project" value="UniProtKB-KW"/>
</dbReference>
<evidence type="ECO:0000256" key="2">
    <source>
        <dbReference type="ARBA" id="ARBA00022475"/>
    </source>
</evidence>
<reference evidence="9 11" key="1">
    <citation type="submission" date="2016-03" db="EMBL/GenBank/DDBJ databases">
        <authorList>
            <consortium name="Pathogen Informatics"/>
        </authorList>
    </citation>
    <scope>NUCLEOTIDE SEQUENCE [LARGE SCALE GENOMIC DNA]</scope>
    <source>
        <strain evidence="11">e1424</strain>
        <strain evidence="9">E1424</strain>
    </source>
</reference>
<evidence type="ECO:0000256" key="7">
    <source>
        <dbReference type="SAM" id="Phobius"/>
    </source>
</evidence>
<dbReference type="EMBL" id="NEEW01000002">
    <property type="protein sequence ID" value="PJD87724.1"/>
    <property type="molecule type" value="Genomic_DNA"/>
</dbReference>
<evidence type="ECO:0000256" key="5">
    <source>
        <dbReference type="ARBA" id="ARBA00022989"/>
    </source>
</evidence>
<sequence length="396" mass="42426">MFLIIAFLGGMISLLSPCTLPVIPLLFAGFQGQRKHILALLAGMIVMFTLVAMVVTVASEWIADATIIGRWIALLVLSIAALALIFPQFAQRIARPAVSAGNVLNTHSMQRRGLVSAFLAGLAVGLLWSPCAGPILGAIFSINIAGHSAIATGALLAAYGSGCALMLGLLVAGGRKLITPLRAKSALMARLRQGAGVMMLAAVAFNASGMTSALKGANGIADQLENALLSLAQPTSTQVKLQPVADATPGSQLPSLSGGTGWVNGDPVTSEALRGKVVLIDFWTWDCINCQHTLPHVRDWAKKYQSEGLVVIGVHTPEYPWEKPLSSVKNAVNKWQLPYRVVTDNNYKIWSAFGNQYWPAHYYFDAKGQLRYTAFGEGNYDKQEAVIQQLLKEARS</sequence>
<dbReference type="KEGG" id="ehm:AB284_14190"/>
<dbReference type="AlphaFoldDB" id="A0A2J0Q5W1"/>
<dbReference type="EMBL" id="FJYW01000001">
    <property type="protein sequence ID" value="CZW56146.1"/>
    <property type="molecule type" value="Genomic_DNA"/>
</dbReference>
<evidence type="ECO:0000256" key="3">
    <source>
        <dbReference type="ARBA" id="ARBA00022692"/>
    </source>
</evidence>
<evidence type="ECO:0000256" key="1">
    <source>
        <dbReference type="ARBA" id="ARBA00004651"/>
    </source>
</evidence>
<dbReference type="SUPFAM" id="SSF52833">
    <property type="entry name" value="Thioredoxin-like"/>
    <property type="match status" value="1"/>
</dbReference>
<proteinExistence type="predicted"/>
<evidence type="ECO:0000313" key="10">
    <source>
        <dbReference type="EMBL" id="PJD87724.1"/>
    </source>
</evidence>
<dbReference type="Gene3D" id="3.40.30.10">
    <property type="entry name" value="Glutaredoxin"/>
    <property type="match status" value="1"/>
</dbReference>
<keyword evidence="3 7" id="KW-0812">Transmembrane</keyword>
<dbReference type="GO" id="GO:0016491">
    <property type="term" value="F:oxidoreductase activity"/>
    <property type="evidence" value="ECO:0007669"/>
    <property type="project" value="InterPro"/>
</dbReference>
<dbReference type="RefSeq" id="WP_017382351.1">
    <property type="nucleotide sequence ID" value="NZ_AMGJ01000002.1"/>
</dbReference>
<dbReference type="InterPro" id="IPR000866">
    <property type="entry name" value="AhpC/TSA"/>
</dbReference>
<dbReference type="InterPro" id="IPR003834">
    <property type="entry name" value="Cyt_c_assmbl_TM_dom"/>
</dbReference>
<dbReference type="Proteomes" id="UP000076205">
    <property type="component" value="Unassembled WGS sequence"/>
</dbReference>
<keyword evidence="6 7" id="KW-0472">Membrane</keyword>
<keyword evidence="5 7" id="KW-1133">Transmembrane helix</keyword>
<feature type="transmembrane region" description="Helical" evidence="7">
    <location>
        <begin position="68"/>
        <end position="86"/>
    </location>
</feature>
<dbReference type="InterPro" id="IPR036249">
    <property type="entry name" value="Thioredoxin-like_sf"/>
</dbReference>
<gene>
    <name evidence="9" type="primary">dipZ_1</name>
    <name evidence="10" type="ORF">B9Q30_05460</name>
    <name evidence="9" type="ORF">SAMEA2273352_00163</name>
</gene>
<name>A0A2J0Q5W1_9ENTR</name>
<evidence type="ECO:0000259" key="8">
    <source>
        <dbReference type="PROSITE" id="PS51352"/>
    </source>
</evidence>
<dbReference type="Proteomes" id="UP000229974">
    <property type="component" value="Unassembled WGS sequence"/>
</dbReference>
<organism evidence="10 12">
    <name type="scientific">Enterobacter hormaechei</name>
    <dbReference type="NCBI Taxonomy" id="158836"/>
    <lineage>
        <taxon>Bacteria</taxon>
        <taxon>Pseudomonadati</taxon>
        <taxon>Pseudomonadota</taxon>
        <taxon>Gammaproteobacteria</taxon>
        <taxon>Enterobacterales</taxon>
        <taxon>Enterobacteriaceae</taxon>
        <taxon>Enterobacter</taxon>
        <taxon>Enterobacter cloacae complex</taxon>
    </lineage>
</organism>
<evidence type="ECO:0000313" key="11">
    <source>
        <dbReference type="Proteomes" id="UP000076205"/>
    </source>
</evidence>
<evidence type="ECO:0000313" key="9">
    <source>
        <dbReference type="EMBL" id="CZW56146.1"/>
    </source>
</evidence>
<dbReference type="GO" id="GO:0005886">
    <property type="term" value="C:plasma membrane"/>
    <property type="evidence" value="ECO:0007669"/>
    <property type="project" value="UniProtKB-SubCell"/>
</dbReference>
<dbReference type="PANTHER" id="PTHR42852:SF13">
    <property type="entry name" value="PROTEIN DIPZ"/>
    <property type="match status" value="1"/>
</dbReference>
<keyword evidence="4" id="KW-0201">Cytochrome c-type biogenesis</keyword>
<evidence type="ECO:0000313" key="12">
    <source>
        <dbReference type="Proteomes" id="UP000229974"/>
    </source>
</evidence>
<feature type="transmembrane region" description="Helical" evidence="7">
    <location>
        <begin position="117"/>
        <end position="142"/>
    </location>
</feature>
<feature type="domain" description="Thioredoxin" evidence="8">
    <location>
        <begin position="247"/>
        <end position="392"/>
    </location>
</feature>
<reference evidence="10 12" key="2">
    <citation type="journal article" date="2017" name="J. Antimicrob. Chemother.">
        <title>Characterization of the population structure, drug resistance mechanisms and plasmids of the community-associated Enterobacter cloacae complex in China.</title>
        <authorList>
            <person name="Zhou K."/>
            <person name="Yu W."/>
            <person name="Cao X."/>
            <person name="Shen P."/>
            <person name="Lu H."/>
            <person name="Luo Q."/>
            <person name="Rossen J.W.A."/>
            <person name="Xiao Y."/>
        </authorList>
    </citation>
    <scope>NUCLEOTIDE SEQUENCE [LARGE SCALE GENOMIC DNA]</scope>
    <source>
        <strain evidence="10 12">ECC904</strain>
    </source>
</reference>
<feature type="transmembrane region" description="Helical" evidence="7">
    <location>
        <begin position="148"/>
        <end position="173"/>
    </location>
</feature>
<dbReference type="PROSITE" id="PS51352">
    <property type="entry name" value="THIOREDOXIN_2"/>
    <property type="match status" value="1"/>
</dbReference>
<protein>
    <submittedName>
        <fullName evidence="9 10">Cytochrome C biogenesis protein</fullName>
    </submittedName>
</protein>
<feature type="transmembrane region" description="Helical" evidence="7">
    <location>
        <begin position="37"/>
        <end position="62"/>
    </location>
</feature>
<dbReference type="GO" id="GO:0016209">
    <property type="term" value="F:antioxidant activity"/>
    <property type="evidence" value="ECO:0007669"/>
    <property type="project" value="InterPro"/>
</dbReference>